<evidence type="ECO:0000313" key="3">
    <source>
        <dbReference type="Proteomes" id="UP000485058"/>
    </source>
</evidence>
<keyword evidence="3" id="KW-1185">Reference proteome</keyword>
<dbReference type="AlphaFoldDB" id="A0A699YY04"/>
<feature type="compositionally biased region" description="Low complexity" evidence="1">
    <location>
        <begin position="49"/>
        <end position="68"/>
    </location>
</feature>
<organism evidence="2 3">
    <name type="scientific">Haematococcus lacustris</name>
    <name type="common">Green alga</name>
    <name type="synonym">Haematococcus pluvialis</name>
    <dbReference type="NCBI Taxonomy" id="44745"/>
    <lineage>
        <taxon>Eukaryota</taxon>
        <taxon>Viridiplantae</taxon>
        <taxon>Chlorophyta</taxon>
        <taxon>core chlorophytes</taxon>
        <taxon>Chlorophyceae</taxon>
        <taxon>CS clade</taxon>
        <taxon>Chlamydomonadales</taxon>
        <taxon>Haematococcaceae</taxon>
        <taxon>Haematococcus</taxon>
    </lineage>
</organism>
<gene>
    <name evidence="2" type="ORF">HaLaN_10068</name>
</gene>
<name>A0A699YY04_HAELA</name>
<feature type="region of interest" description="Disordered" evidence="1">
    <location>
        <begin position="1"/>
        <end position="92"/>
    </location>
</feature>
<reference evidence="2 3" key="1">
    <citation type="submission" date="2020-02" db="EMBL/GenBank/DDBJ databases">
        <title>Draft genome sequence of Haematococcus lacustris strain NIES-144.</title>
        <authorList>
            <person name="Morimoto D."/>
            <person name="Nakagawa S."/>
            <person name="Yoshida T."/>
            <person name="Sawayama S."/>
        </authorList>
    </citation>
    <scope>NUCLEOTIDE SEQUENCE [LARGE SCALE GENOMIC DNA]</scope>
    <source>
        <strain evidence="2 3">NIES-144</strain>
    </source>
</reference>
<accession>A0A699YY04</accession>
<proteinExistence type="predicted"/>
<evidence type="ECO:0000256" key="1">
    <source>
        <dbReference type="SAM" id="MobiDB-lite"/>
    </source>
</evidence>
<evidence type="ECO:0000313" key="2">
    <source>
        <dbReference type="EMBL" id="GFH14085.1"/>
    </source>
</evidence>
<comment type="caution">
    <text evidence="2">The sequence shown here is derived from an EMBL/GenBank/DDBJ whole genome shotgun (WGS) entry which is preliminary data.</text>
</comment>
<protein>
    <submittedName>
        <fullName evidence="2">Uncharacterized protein</fullName>
    </submittedName>
</protein>
<feature type="compositionally biased region" description="Low complexity" evidence="1">
    <location>
        <begin position="18"/>
        <end position="37"/>
    </location>
</feature>
<dbReference type="Proteomes" id="UP000485058">
    <property type="component" value="Unassembled WGS sequence"/>
</dbReference>
<sequence length="92" mass="9109">MGYQASATRAMVAATTVSSKAAQSGRGRSAGSSQVGQPGSQPYHVRNNATPATSAKASSAKVTSATAKLHPNDQAQAKLGAKKGGMASTDSC</sequence>
<dbReference type="EMBL" id="BLLF01000684">
    <property type="protein sequence ID" value="GFH14085.1"/>
    <property type="molecule type" value="Genomic_DNA"/>
</dbReference>